<evidence type="ECO:0000313" key="2">
    <source>
        <dbReference type="Proteomes" id="UP000774326"/>
    </source>
</evidence>
<proteinExistence type="predicted"/>
<comment type="caution">
    <text evidence="1">The sequence shown here is derived from an EMBL/GenBank/DDBJ whole genome shotgun (WGS) entry which is preliminary data.</text>
</comment>
<reference evidence="1" key="2">
    <citation type="submission" date="2021-01" db="EMBL/GenBank/DDBJ databases">
        <authorList>
            <person name="Schikora-Tamarit M.A."/>
        </authorList>
    </citation>
    <scope>NUCLEOTIDE SEQUENCE</scope>
    <source>
        <strain evidence="1">CBS2887</strain>
    </source>
</reference>
<name>A0A9P8Q613_WICPI</name>
<dbReference type="AlphaFoldDB" id="A0A9P8Q613"/>
<dbReference type="EMBL" id="JAEUBG010002387">
    <property type="protein sequence ID" value="KAH3684637.1"/>
    <property type="molecule type" value="Genomic_DNA"/>
</dbReference>
<keyword evidence="2" id="KW-1185">Reference proteome</keyword>
<evidence type="ECO:0000313" key="1">
    <source>
        <dbReference type="EMBL" id="KAH3684637.1"/>
    </source>
</evidence>
<dbReference type="Proteomes" id="UP000774326">
    <property type="component" value="Unassembled WGS sequence"/>
</dbReference>
<accession>A0A9P8Q613</accession>
<sequence length="97" mass="10124">MGDCCSDIGPFRSSVSSSVRSLTSSLTVLKSSSSTEAISLMKQSLTIALRSPDSEPSCKQLINRILINSKIAAVLVNSSVSSALVILDSTSSSRNVT</sequence>
<protein>
    <submittedName>
        <fullName evidence="1">Uncharacterized protein</fullName>
    </submittedName>
</protein>
<organism evidence="1 2">
    <name type="scientific">Wickerhamomyces pijperi</name>
    <name type="common">Yeast</name>
    <name type="synonym">Pichia pijperi</name>
    <dbReference type="NCBI Taxonomy" id="599730"/>
    <lineage>
        <taxon>Eukaryota</taxon>
        <taxon>Fungi</taxon>
        <taxon>Dikarya</taxon>
        <taxon>Ascomycota</taxon>
        <taxon>Saccharomycotina</taxon>
        <taxon>Saccharomycetes</taxon>
        <taxon>Phaffomycetales</taxon>
        <taxon>Wickerhamomycetaceae</taxon>
        <taxon>Wickerhamomyces</taxon>
    </lineage>
</organism>
<reference evidence="1" key="1">
    <citation type="journal article" date="2021" name="Open Biol.">
        <title>Shared evolutionary footprints suggest mitochondrial oxidative damage underlies multiple complex I losses in fungi.</title>
        <authorList>
            <person name="Schikora-Tamarit M.A."/>
            <person name="Marcet-Houben M."/>
            <person name="Nosek J."/>
            <person name="Gabaldon T."/>
        </authorList>
    </citation>
    <scope>NUCLEOTIDE SEQUENCE</scope>
    <source>
        <strain evidence="1">CBS2887</strain>
    </source>
</reference>
<gene>
    <name evidence="1" type="ORF">WICPIJ_004393</name>
</gene>